<proteinExistence type="predicted"/>
<comment type="caution">
    <text evidence="1">The sequence shown here is derived from an EMBL/GenBank/DDBJ whole genome shotgun (WGS) entry which is preliminary data.</text>
</comment>
<evidence type="ECO:0000313" key="2">
    <source>
        <dbReference type="Proteomes" id="UP000193920"/>
    </source>
</evidence>
<dbReference type="PANTHER" id="PTHR36436">
    <property type="entry name" value="SLL5081 PROTEIN"/>
    <property type="match status" value="1"/>
</dbReference>
<dbReference type="OrthoDB" id="4030310at2759"/>
<evidence type="ECO:0000313" key="1">
    <source>
        <dbReference type="EMBL" id="ORY44605.1"/>
    </source>
</evidence>
<dbReference type="Proteomes" id="UP000193920">
    <property type="component" value="Unassembled WGS sequence"/>
</dbReference>
<dbReference type="PANTHER" id="PTHR36436:SF6">
    <property type="entry name" value="SLL5081 PROTEIN"/>
    <property type="match status" value="1"/>
</dbReference>
<dbReference type="EMBL" id="MCOG01000113">
    <property type="protein sequence ID" value="ORY44605.1"/>
    <property type="molecule type" value="Genomic_DNA"/>
</dbReference>
<dbReference type="InterPro" id="IPR015315">
    <property type="entry name" value="DUF1963"/>
</dbReference>
<dbReference type="Gene3D" id="2.30.320.10">
    <property type="entry name" value="YwqG-like"/>
    <property type="match status" value="1"/>
</dbReference>
<dbReference type="InterPro" id="IPR035948">
    <property type="entry name" value="YwqG-like_sf"/>
</dbReference>
<keyword evidence="2" id="KW-1185">Reference proteome</keyword>
<organism evidence="1 2">
    <name type="scientific">Neocallimastix californiae</name>
    <dbReference type="NCBI Taxonomy" id="1754190"/>
    <lineage>
        <taxon>Eukaryota</taxon>
        <taxon>Fungi</taxon>
        <taxon>Fungi incertae sedis</taxon>
        <taxon>Chytridiomycota</taxon>
        <taxon>Chytridiomycota incertae sedis</taxon>
        <taxon>Neocallimastigomycetes</taxon>
        <taxon>Neocallimastigales</taxon>
        <taxon>Neocallimastigaceae</taxon>
        <taxon>Neocallimastix</taxon>
    </lineage>
</organism>
<protein>
    <submittedName>
        <fullName evidence="1">DUF1963-domain-containing protein</fullName>
    </submittedName>
</protein>
<accession>A0A1Y2CE77</accession>
<reference evidence="1 2" key="1">
    <citation type="submission" date="2016-08" db="EMBL/GenBank/DDBJ databases">
        <title>A Parts List for Fungal Cellulosomes Revealed by Comparative Genomics.</title>
        <authorList>
            <consortium name="DOE Joint Genome Institute"/>
            <person name="Haitjema C.H."/>
            <person name="Gilmore S.P."/>
            <person name="Henske J.K."/>
            <person name="Solomon K.V."/>
            <person name="De Groot R."/>
            <person name="Kuo A."/>
            <person name="Mondo S.J."/>
            <person name="Salamov A.A."/>
            <person name="Labutti K."/>
            <person name="Zhao Z."/>
            <person name="Chiniquy J."/>
            <person name="Barry K."/>
            <person name="Brewer H.M."/>
            <person name="Purvine S.O."/>
            <person name="Wright A.T."/>
            <person name="Boxma B."/>
            <person name="Van Alen T."/>
            <person name="Hackstein J.H."/>
            <person name="Baker S.E."/>
            <person name="Grigoriev I.V."/>
            <person name="O'Malley M.A."/>
        </authorList>
    </citation>
    <scope>NUCLEOTIDE SEQUENCE [LARGE SCALE GENOMIC DNA]</scope>
    <source>
        <strain evidence="1 2">G1</strain>
    </source>
</reference>
<name>A0A1Y2CE77_9FUNG</name>
<gene>
    <name evidence="1" type="ORF">LY90DRAFT_509618</name>
</gene>
<sequence length="252" mass="29687">MDNKTEQFEQLVEVIKRLSKQEDYSIKIEEEKPDIFDSKYGGIPYWTTDKEYPKNSKGEKLALLAQINFDKCDVEEPLPKNGLLQFFIDSNDVLMGVNYNDQISQNNFRVVYHEKIDYNVTKESLEKMDVLNSINKEYHPVYGEFKISLNKKSYKEVYGKEFDKDRLSYEEANLLCDKLSLKGRHKILGYPYFTQDDPRIDEKYSNYDILLLQIGSSRNILWGDCGVGNFFINKESLINRDFSKVLYNWDCC</sequence>
<dbReference type="Pfam" id="PF09234">
    <property type="entry name" value="DUF1963"/>
    <property type="match status" value="1"/>
</dbReference>
<dbReference type="AlphaFoldDB" id="A0A1Y2CE77"/>
<dbReference type="SUPFAM" id="SSF103032">
    <property type="entry name" value="Hypothetical protein YwqG"/>
    <property type="match status" value="1"/>
</dbReference>